<feature type="transmembrane region" description="Helical" evidence="1">
    <location>
        <begin position="39"/>
        <end position="65"/>
    </location>
</feature>
<evidence type="ECO:0000256" key="1">
    <source>
        <dbReference type="SAM" id="Phobius"/>
    </source>
</evidence>
<proteinExistence type="predicted"/>
<dbReference type="Proteomes" id="UP000009097">
    <property type="component" value="Unassembled WGS sequence"/>
</dbReference>
<organism evidence="2 3">
    <name type="scientific">Fusarium oxysporum f. sp. lycopersici (strain 4287 / CBS 123668 / FGSC 9935 / NRRL 34936)</name>
    <name type="common">Fusarium vascular wilt of tomato</name>
    <dbReference type="NCBI Taxonomy" id="426428"/>
    <lineage>
        <taxon>Eukaryota</taxon>
        <taxon>Fungi</taxon>
        <taxon>Dikarya</taxon>
        <taxon>Ascomycota</taxon>
        <taxon>Pezizomycotina</taxon>
        <taxon>Sordariomycetes</taxon>
        <taxon>Hypocreomycetidae</taxon>
        <taxon>Hypocreales</taxon>
        <taxon>Nectriaceae</taxon>
        <taxon>Fusarium</taxon>
        <taxon>Fusarium oxysporum species complex</taxon>
    </lineage>
</organism>
<evidence type="ECO:0000313" key="2">
    <source>
        <dbReference type="EMBL" id="KNA95969.1"/>
    </source>
</evidence>
<dbReference type="RefSeq" id="XP_018234015.1">
    <property type="nucleotide sequence ID" value="XM_018398114.1"/>
</dbReference>
<dbReference type="OrthoDB" id="10285814at2759"/>
<dbReference type="VEuPathDB" id="FungiDB:FOXG_18070"/>
<dbReference type="GeneID" id="28958776"/>
<dbReference type="EMBL" id="DS231696">
    <property type="protein sequence ID" value="KNA95969.1"/>
    <property type="molecule type" value="Genomic_DNA"/>
</dbReference>
<accession>A0A0J9UAC6</accession>
<keyword evidence="1" id="KW-1133">Transmembrane helix</keyword>
<evidence type="ECO:0000313" key="3">
    <source>
        <dbReference type="Proteomes" id="UP000009097"/>
    </source>
</evidence>
<protein>
    <submittedName>
        <fullName evidence="2">Uncharacterized protein</fullName>
    </submittedName>
</protein>
<dbReference type="AlphaFoldDB" id="A0A0J9UAC6"/>
<keyword evidence="1" id="KW-0472">Membrane</keyword>
<gene>
    <name evidence="2" type="ORF">FOXG_18070</name>
</gene>
<reference evidence="2" key="1">
    <citation type="submission" date="2007-04" db="EMBL/GenBank/DDBJ databases">
        <authorList>
            <consortium name="The Broad Institute Genome Sequencing Platform"/>
            <person name="Birren B."/>
            <person name="Lander E."/>
            <person name="Galagan J."/>
            <person name="Nusbaum C."/>
            <person name="Devon K."/>
            <person name="Ma L.-J."/>
            <person name="Jaffe D."/>
            <person name="Butler J."/>
            <person name="Alvarez P."/>
            <person name="Gnerre S."/>
            <person name="Grabherr M."/>
            <person name="Kleber M."/>
            <person name="Mauceli E."/>
            <person name="Brockman W."/>
            <person name="MacCallum I.A."/>
            <person name="Young S."/>
            <person name="LaButti K."/>
            <person name="DeCaprio D."/>
            <person name="Crawford M."/>
            <person name="Koehrsen M."/>
            <person name="Engels R."/>
            <person name="Montgomery P."/>
            <person name="Pearson M."/>
            <person name="Howarth C."/>
            <person name="Larson L."/>
            <person name="White J."/>
            <person name="O'Leary S."/>
            <person name="Kodira C."/>
            <person name="Zeng Q."/>
            <person name="Yandava C."/>
            <person name="Alvarado L."/>
            <person name="Kistler C."/>
            <person name="Shim W.-B."/>
            <person name="Kang S."/>
            <person name="Woloshuk C."/>
        </authorList>
    </citation>
    <scope>NUCLEOTIDE SEQUENCE</scope>
    <source>
        <strain evidence="2">4287</strain>
    </source>
</reference>
<sequence>MMEVDKLRGLVVTSLDFGWSKPLGYGFPLHTHTPRGSCLYSISAVFIACILSWAGLVMGALYILVAGIISKDGCLLACLPCYVNCHSCVKKVVLTWLEVAFRFPIDTVQSILSFGYLTIHMLQW</sequence>
<dbReference type="KEGG" id="fox:FOXG_18070"/>
<name>A0A0J9UAC6_FUSO4</name>
<keyword evidence="1" id="KW-0812">Transmembrane</keyword>
<reference evidence="2" key="2">
    <citation type="journal article" date="2010" name="Nature">
        <title>Comparative genomics reveals mobile pathogenicity chromosomes in Fusarium.</title>
        <authorList>
            <person name="Ma L.J."/>
            <person name="van der Does H.C."/>
            <person name="Borkovich K.A."/>
            <person name="Coleman J.J."/>
            <person name="Daboussi M.J."/>
            <person name="Di Pietro A."/>
            <person name="Dufresne M."/>
            <person name="Freitag M."/>
            <person name="Grabherr M."/>
            <person name="Henrissat B."/>
            <person name="Houterman P.M."/>
            <person name="Kang S."/>
            <person name="Shim W.B."/>
            <person name="Woloshuk C."/>
            <person name="Xie X."/>
            <person name="Xu J.R."/>
            <person name="Antoniw J."/>
            <person name="Baker S.E."/>
            <person name="Bluhm B.H."/>
            <person name="Breakspear A."/>
            <person name="Brown D.W."/>
            <person name="Butchko R.A."/>
            <person name="Chapman S."/>
            <person name="Coulson R."/>
            <person name="Coutinho P.M."/>
            <person name="Danchin E.G."/>
            <person name="Diener A."/>
            <person name="Gale L.R."/>
            <person name="Gardiner D.M."/>
            <person name="Goff S."/>
            <person name="Hammond-Kosack K.E."/>
            <person name="Hilburn K."/>
            <person name="Hua-Van A."/>
            <person name="Jonkers W."/>
            <person name="Kazan K."/>
            <person name="Kodira C.D."/>
            <person name="Koehrsen M."/>
            <person name="Kumar L."/>
            <person name="Lee Y.H."/>
            <person name="Li L."/>
            <person name="Manners J.M."/>
            <person name="Miranda-Saavedra D."/>
            <person name="Mukherjee M."/>
            <person name="Park G."/>
            <person name="Park J."/>
            <person name="Park S.Y."/>
            <person name="Proctor R.H."/>
            <person name="Regev A."/>
            <person name="Ruiz-Roldan M.C."/>
            <person name="Sain D."/>
            <person name="Sakthikumar S."/>
            <person name="Sykes S."/>
            <person name="Schwartz D.C."/>
            <person name="Turgeon B.G."/>
            <person name="Wapinski I."/>
            <person name="Yoder O."/>
            <person name="Young S."/>
            <person name="Zeng Q."/>
            <person name="Zhou S."/>
            <person name="Galagan J."/>
            <person name="Cuomo C.A."/>
            <person name="Kistler H.C."/>
            <person name="Rep M."/>
        </authorList>
    </citation>
    <scope>NUCLEOTIDE SEQUENCE [LARGE SCALE GENOMIC DNA]</scope>
    <source>
        <strain evidence="2">4287</strain>
    </source>
</reference>